<keyword evidence="4" id="KW-1003">Cell membrane</keyword>
<feature type="transmembrane region" description="Helical" evidence="11">
    <location>
        <begin position="168"/>
        <end position="189"/>
    </location>
</feature>
<evidence type="ECO:0000256" key="11">
    <source>
        <dbReference type="SAM" id="Phobius"/>
    </source>
</evidence>
<keyword evidence="5 11" id="KW-0812">Transmembrane</keyword>
<proteinExistence type="predicted"/>
<sequence>MTTESDPNAQAEAAMAAPPPPPQSVWAALREAIRGTGADYTKIPLRKAVFLLAVPMVLELVLESTFAVVDIYFVGKLGSSAVATVGLTESYLFLLYSVAMGLAMAVTAVVARRIGEHKHEEAAVTAVQAILIALLVSVPFALAGIVYAQDLLRIMGADAWTLEHGYRYMQWMLGGNAVIMLLFVINAIYRGAGDAAIAMRVLWLANGLNIVLDPILIFGFGPIPAMGIEGAAIATNIGRGAGVLMQLWILFRGGRHIKVTVSQLVWRGAILLNIVRTSLGGVGQMVVAMTSWIFLMRILASIGSEAVAGATIAIRIMMFTLMPAWGMSNAAATLVGQNLGAGQPDRAEASVWRIGWYNMVFTVAVAVVFFLLHDRLIAIFTDDPTVIAIGGEWLRILSYSYFVYGWWMVAVQAFNGAGDTATPTWINLVFFWLIQIPLSYVLAIQLDWQHTGVFWGVFVSETSVGLFTLWLFTRGKWKTKQV</sequence>
<feature type="transmembrane region" description="Helical" evidence="11">
    <location>
        <begin position="393"/>
        <end position="414"/>
    </location>
</feature>
<feature type="transmembrane region" description="Helical" evidence="11">
    <location>
        <begin position="201"/>
        <end position="221"/>
    </location>
</feature>
<keyword evidence="8 11" id="KW-0472">Membrane</keyword>
<feature type="transmembrane region" description="Helical" evidence="11">
    <location>
        <begin position="354"/>
        <end position="373"/>
    </location>
</feature>
<accession>A0ABV4HRU2</accession>
<dbReference type="PIRSF" id="PIRSF006603">
    <property type="entry name" value="DinF"/>
    <property type="match status" value="1"/>
</dbReference>
<comment type="subcellular location">
    <subcellularLocation>
        <location evidence="1">Cell inner membrane</location>
        <topology evidence="1">Multi-pass membrane protein</topology>
    </subcellularLocation>
</comment>
<feature type="compositionally biased region" description="Low complexity" evidence="10">
    <location>
        <begin position="7"/>
        <end position="16"/>
    </location>
</feature>
<reference evidence="12 13" key="1">
    <citation type="submission" date="2024-07" db="EMBL/GenBank/DDBJ databases">
        <title>Luteimonas salilacus sp. nov., isolated from the shore soil of Salt Lake in Tibet of China.</title>
        <authorList>
            <person name="Zhang X."/>
            <person name="Li A."/>
        </authorList>
    </citation>
    <scope>NUCLEOTIDE SEQUENCE [LARGE SCALE GENOMIC DNA]</scope>
    <source>
        <strain evidence="12 13">B3-2-R+30</strain>
    </source>
</reference>
<evidence type="ECO:0000256" key="10">
    <source>
        <dbReference type="SAM" id="MobiDB-lite"/>
    </source>
</evidence>
<gene>
    <name evidence="12" type="ORF">AB6713_12630</name>
</gene>
<evidence type="ECO:0000256" key="9">
    <source>
        <dbReference type="ARBA" id="ARBA00031636"/>
    </source>
</evidence>
<feature type="region of interest" description="Disordered" evidence="10">
    <location>
        <begin position="1"/>
        <end position="22"/>
    </location>
</feature>
<feature type="transmembrane region" description="Helical" evidence="11">
    <location>
        <begin position="49"/>
        <end position="73"/>
    </location>
</feature>
<name>A0ABV4HRU2_9GAMM</name>
<evidence type="ECO:0000256" key="6">
    <source>
        <dbReference type="ARBA" id="ARBA00022989"/>
    </source>
</evidence>
<evidence type="ECO:0000256" key="5">
    <source>
        <dbReference type="ARBA" id="ARBA00022692"/>
    </source>
</evidence>
<evidence type="ECO:0000313" key="12">
    <source>
        <dbReference type="EMBL" id="MEZ0475450.1"/>
    </source>
</evidence>
<organism evidence="12 13">
    <name type="scientific">Luteimonas salinilitoris</name>
    <dbReference type="NCBI Taxonomy" id="3237697"/>
    <lineage>
        <taxon>Bacteria</taxon>
        <taxon>Pseudomonadati</taxon>
        <taxon>Pseudomonadota</taxon>
        <taxon>Gammaproteobacteria</taxon>
        <taxon>Lysobacterales</taxon>
        <taxon>Lysobacteraceae</taxon>
        <taxon>Luteimonas</taxon>
    </lineage>
</organism>
<dbReference type="InterPro" id="IPR048279">
    <property type="entry name" value="MdtK-like"/>
</dbReference>
<dbReference type="CDD" id="cd13139">
    <property type="entry name" value="MATE_like_14"/>
    <property type="match status" value="1"/>
</dbReference>
<feature type="transmembrane region" description="Helical" evidence="11">
    <location>
        <begin position="233"/>
        <end position="252"/>
    </location>
</feature>
<evidence type="ECO:0000256" key="3">
    <source>
        <dbReference type="ARBA" id="ARBA00022449"/>
    </source>
</evidence>
<feature type="transmembrane region" description="Helical" evidence="11">
    <location>
        <begin position="123"/>
        <end position="148"/>
    </location>
</feature>
<keyword evidence="2" id="KW-0813">Transport</keyword>
<dbReference type="PANTHER" id="PTHR43298:SF2">
    <property type="entry name" value="FMN_FAD EXPORTER YEEO-RELATED"/>
    <property type="match status" value="1"/>
</dbReference>
<keyword evidence="7" id="KW-0406">Ion transport</keyword>
<feature type="transmembrane region" description="Helical" evidence="11">
    <location>
        <begin position="264"/>
        <end position="286"/>
    </location>
</feature>
<evidence type="ECO:0000256" key="2">
    <source>
        <dbReference type="ARBA" id="ARBA00022448"/>
    </source>
</evidence>
<evidence type="ECO:0000256" key="1">
    <source>
        <dbReference type="ARBA" id="ARBA00004429"/>
    </source>
</evidence>
<dbReference type="PANTHER" id="PTHR43298">
    <property type="entry name" value="MULTIDRUG RESISTANCE PROTEIN NORM-RELATED"/>
    <property type="match status" value="1"/>
</dbReference>
<dbReference type="InterPro" id="IPR002528">
    <property type="entry name" value="MATE_fam"/>
</dbReference>
<feature type="transmembrane region" description="Helical" evidence="11">
    <location>
        <begin position="452"/>
        <end position="472"/>
    </location>
</feature>
<keyword evidence="6 11" id="KW-1133">Transmembrane helix</keyword>
<dbReference type="NCBIfam" id="TIGR00797">
    <property type="entry name" value="matE"/>
    <property type="match status" value="1"/>
</dbReference>
<evidence type="ECO:0000256" key="8">
    <source>
        <dbReference type="ARBA" id="ARBA00023136"/>
    </source>
</evidence>
<keyword evidence="3" id="KW-0050">Antiport</keyword>
<evidence type="ECO:0000256" key="4">
    <source>
        <dbReference type="ARBA" id="ARBA00022475"/>
    </source>
</evidence>
<feature type="transmembrane region" description="Helical" evidence="11">
    <location>
        <begin position="426"/>
        <end position="446"/>
    </location>
</feature>
<dbReference type="Proteomes" id="UP001566331">
    <property type="component" value="Unassembled WGS sequence"/>
</dbReference>
<dbReference type="EMBL" id="JBFWIC010000016">
    <property type="protein sequence ID" value="MEZ0475450.1"/>
    <property type="molecule type" value="Genomic_DNA"/>
</dbReference>
<comment type="caution">
    <text evidence="12">The sequence shown here is derived from an EMBL/GenBank/DDBJ whole genome shotgun (WGS) entry which is preliminary data.</text>
</comment>
<feature type="transmembrane region" description="Helical" evidence="11">
    <location>
        <begin position="93"/>
        <end position="111"/>
    </location>
</feature>
<protein>
    <recommendedName>
        <fullName evidence="9">Multidrug-efflux transporter</fullName>
    </recommendedName>
</protein>
<evidence type="ECO:0000256" key="7">
    <source>
        <dbReference type="ARBA" id="ARBA00023065"/>
    </source>
</evidence>
<dbReference type="InterPro" id="IPR050222">
    <property type="entry name" value="MATE_MdtK"/>
</dbReference>
<keyword evidence="13" id="KW-1185">Reference proteome</keyword>
<evidence type="ECO:0000313" key="13">
    <source>
        <dbReference type="Proteomes" id="UP001566331"/>
    </source>
</evidence>
<dbReference type="RefSeq" id="WP_370565191.1">
    <property type="nucleotide sequence ID" value="NZ_JBFWIB010000013.1"/>
</dbReference>
<dbReference type="Pfam" id="PF01554">
    <property type="entry name" value="MatE"/>
    <property type="match status" value="2"/>
</dbReference>